<evidence type="ECO:0008006" key="3">
    <source>
        <dbReference type="Google" id="ProtNLM"/>
    </source>
</evidence>
<sequence length="157" mass="17208">MSESSAPPVQLRLLVRAVTPLVKAVLRSPAHRCLSGTMMILTVTGRRTGRSYQIPISYVADGAVVTCITGIENTWWKNLRGGAEVTVLLQRKRFGGYAEASTGVANIPVIESFLSARPRDARFHHVRRSGPGQFDADDLARAAQTRVVIRVQLWPEG</sequence>
<proteinExistence type="predicted"/>
<accession>A0A100WLV0</accession>
<protein>
    <recommendedName>
        <fullName evidence="3">Nitroreductase family deazaflavin-dependent oxidoreductase</fullName>
    </recommendedName>
</protein>
<dbReference type="Proteomes" id="UP000069705">
    <property type="component" value="Unassembled WGS sequence"/>
</dbReference>
<reference evidence="2" key="2">
    <citation type="submission" date="2016-02" db="EMBL/GenBank/DDBJ databases">
        <title>Draft genome sequence of five rapidly growing Mycobacterium species.</title>
        <authorList>
            <person name="Katahira K."/>
            <person name="Gotou Y."/>
            <person name="Iida K."/>
            <person name="Ogura Y."/>
            <person name="Hayashi T."/>
        </authorList>
    </citation>
    <scope>NUCLEOTIDE SEQUENCE [LARGE SCALE GENOMIC DNA]</scope>
    <source>
        <strain evidence="2">JCM6368</strain>
    </source>
</reference>
<dbReference type="AlphaFoldDB" id="A0A100WLV0"/>
<evidence type="ECO:0000313" key="1">
    <source>
        <dbReference type="EMBL" id="GAT00439.1"/>
    </source>
</evidence>
<comment type="caution">
    <text evidence="1">The sequence shown here is derived from an EMBL/GenBank/DDBJ whole genome shotgun (WGS) entry which is preliminary data.</text>
</comment>
<dbReference type="Gene3D" id="2.30.110.10">
    <property type="entry name" value="Electron Transport, Fmn-binding Protein, Chain A"/>
    <property type="match status" value="1"/>
</dbReference>
<dbReference type="InterPro" id="IPR004378">
    <property type="entry name" value="F420H2_quin_Rdtase"/>
</dbReference>
<dbReference type="EMBL" id="BCSZ01000008">
    <property type="protein sequence ID" value="GAT00439.1"/>
    <property type="molecule type" value="Genomic_DNA"/>
</dbReference>
<dbReference type="RefSeq" id="WP_003885711.1">
    <property type="nucleotide sequence ID" value="NZ_BCSZ01000008.1"/>
</dbReference>
<dbReference type="InterPro" id="IPR012349">
    <property type="entry name" value="Split_barrel_FMN-bd"/>
</dbReference>
<dbReference type="GO" id="GO:0016491">
    <property type="term" value="F:oxidoreductase activity"/>
    <property type="evidence" value="ECO:0007669"/>
    <property type="project" value="InterPro"/>
</dbReference>
<gene>
    <name evidence="1" type="ORF">RMCFA_0553</name>
</gene>
<name>A0A100WLV0_MYCFO</name>
<dbReference type="Pfam" id="PF04075">
    <property type="entry name" value="F420H2_quin_red"/>
    <property type="match status" value="1"/>
</dbReference>
<reference evidence="1 2" key="1">
    <citation type="journal article" date="2016" name="Genome Announc.">
        <title>Draft Genome Sequences of Five Rapidly Growing Mycobacterium Species, M. thermoresistibile, M. fortuitum subsp. acetamidolyticum, M. canariasense, M. brisbanense, and M. novocastrense.</title>
        <authorList>
            <person name="Katahira K."/>
            <person name="Ogura Y."/>
            <person name="Gotoh Y."/>
            <person name="Hayashi T."/>
        </authorList>
    </citation>
    <scope>NUCLEOTIDE SEQUENCE [LARGE SCALE GENOMIC DNA]</scope>
    <source>
        <strain evidence="1 2">JCM6368</strain>
    </source>
</reference>
<organism evidence="1 2">
    <name type="scientific">Mycolicibacterium fortuitum subsp. acetamidolyticum</name>
    <dbReference type="NCBI Taxonomy" id="144550"/>
    <lineage>
        <taxon>Bacteria</taxon>
        <taxon>Bacillati</taxon>
        <taxon>Actinomycetota</taxon>
        <taxon>Actinomycetes</taxon>
        <taxon>Mycobacteriales</taxon>
        <taxon>Mycobacteriaceae</taxon>
        <taxon>Mycolicibacterium</taxon>
    </lineage>
</organism>
<dbReference type="GeneID" id="93415435"/>
<evidence type="ECO:0000313" key="2">
    <source>
        <dbReference type="Proteomes" id="UP000069705"/>
    </source>
</evidence>